<gene>
    <name evidence="2" type="ORF">Pcaca03_35260</name>
    <name evidence="1" type="ORF">SOASR016_33910</name>
</gene>
<dbReference type="EMBL" id="BSRL01000009">
    <property type="protein sequence ID" value="GLV71082.1"/>
    <property type="molecule type" value="Genomic_DNA"/>
</dbReference>
<name>A0AAI9L4L0_PECCC</name>
<dbReference type="RefSeq" id="WP_261867481.1">
    <property type="nucleotide sequence ID" value="NZ_BRLF01000009.1"/>
</dbReference>
<evidence type="ECO:0000313" key="3">
    <source>
        <dbReference type="Proteomes" id="UP001058167"/>
    </source>
</evidence>
<dbReference type="SUPFAM" id="SSF53474">
    <property type="entry name" value="alpha/beta-Hydrolases"/>
    <property type="match status" value="1"/>
</dbReference>
<evidence type="ECO:0008006" key="5">
    <source>
        <dbReference type="Google" id="ProtNLM"/>
    </source>
</evidence>
<dbReference type="EMBL" id="BRLF01000009">
    <property type="protein sequence ID" value="GKX48639.1"/>
    <property type="molecule type" value="Genomic_DNA"/>
</dbReference>
<sequence>MKPITLSKMGSFIAGGEKVSRTGNRSNVVLRNHAYVEYFIPDKTSPDRPPIILTHNYFTAAGWLGNVEGNEGWAQFFLRNGFPVFVVDPPGTGRAGFNHDDINLDENLIDGALPVDNGFWPGQDSSAWKAWNMGPEWKIQGDGVKQGNQMPSDEAAQKRFLATLIPNKPVSPDVLDETFIELMETVNHMEGPAIFVGWSMAGGLGQRLVLRCPRLFRALILIDGYSGENRFPKPGQWFDNGPISAIDQVAGTLAHYKIPLLSMNSATGHISNSGHSSELNETLVNKVTSINGKACSQWLPDLGIQGNGHMMFFEKNSDEIAFELVKWIDAVI</sequence>
<comment type="caution">
    <text evidence="2">The sequence shown here is derived from an EMBL/GenBank/DDBJ whole genome shotgun (WGS) entry which is preliminary data.</text>
</comment>
<evidence type="ECO:0000313" key="2">
    <source>
        <dbReference type="EMBL" id="GLV71082.1"/>
    </source>
</evidence>
<dbReference type="InterPro" id="IPR050228">
    <property type="entry name" value="Carboxylesterase_BioH"/>
</dbReference>
<organism evidence="2 4">
    <name type="scientific">Pectobacterium carotovorum subsp. carotovorum</name>
    <name type="common">Erwinia carotovora subsp. carotovora</name>
    <dbReference type="NCBI Taxonomy" id="555"/>
    <lineage>
        <taxon>Bacteria</taxon>
        <taxon>Pseudomonadati</taxon>
        <taxon>Pseudomonadota</taxon>
        <taxon>Gammaproteobacteria</taxon>
        <taxon>Enterobacterales</taxon>
        <taxon>Pectobacteriaceae</taxon>
        <taxon>Pectobacterium</taxon>
    </lineage>
</organism>
<proteinExistence type="predicted"/>
<dbReference type="Proteomes" id="UP001165145">
    <property type="component" value="Unassembled WGS sequence"/>
</dbReference>
<accession>A0AAI9L4L0</accession>
<evidence type="ECO:0000313" key="1">
    <source>
        <dbReference type="EMBL" id="GKX48639.1"/>
    </source>
</evidence>
<reference evidence="2" key="2">
    <citation type="submission" date="2023-02" db="EMBL/GenBank/DDBJ databases">
        <title>Pectobacterium carotovorum subsp. carotovorum NBRC 12380.</title>
        <authorList>
            <person name="Ichikawa N."/>
            <person name="Sato H."/>
            <person name="Tonouchi N."/>
        </authorList>
    </citation>
    <scope>NUCLEOTIDE SEQUENCE</scope>
    <source>
        <strain evidence="2">NBRC 12380</strain>
    </source>
</reference>
<dbReference type="PANTHER" id="PTHR43194:SF5">
    <property type="entry name" value="PIMELOYL-[ACYL-CARRIER PROTEIN] METHYL ESTER ESTERASE"/>
    <property type="match status" value="1"/>
</dbReference>
<dbReference type="AlphaFoldDB" id="A0AAI9L4L0"/>
<dbReference type="InterPro" id="IPR029058">
    <property type="entry name" value="AB_hydrolase_fold"/>
</dbReference>
<reference evidence="1" key="1">
    <citation type="submission" date="2022-06" db="EMBL/GenBank/DDBJ databases">
        <title>Draft genome sequences of Pectobacterium carotovorum subsp. carotovorum str. NBRC12380.</title>
        <authorList>
            <person name="Wakabayashi Y."/>
            <person name="Kojima K."/>
        </authorList>
    </citation>
    <scope>NUCLEOTIDE SEQUENCE</scope>
    <source>
        <strain evidence="1">NBRC 12380</strain>
    </source>
</reference>
<evidence type="ECO:0000313" key="4">
    <source>
        <dbReference type="Proteomes" id="UP001165145"/>
    </source>
</evidence>
<keyword evidence="3" id="KW-1185">Reference proteome</keyword>
<dbReference type="Gene3D" id="3.40.50.1820">
    <property type="entry name" value="alpha/beta hydrolase"/>
    <property type="match status" value="1"/>
</dbReference>
<dbReference type="PANTHER" id="PTHR43194">
    <property type="entry name" value="HYDROLASE ALPHA/BETA FOLD FAMILY"/>
    <property type="match status" value="1"/>
</dbReference>
<dbReference type="Proteomes" id="UP001058167">
    <property type="component" value="Unassembled WGS sequence"/>
</dbReference>
<protein>
    <recommendedName>
        <fullName evidence="5">Alpha/beta fold hydrolase</fullName>
    </recommendedName>
</protein>